<feature type="coiled-coil region" evidence="1">
    <location>
        <begin position="16"/>
        <end position="50"/>
    </location>
</feature>
<evidence type="ECO:0000313" key="3">
    <source>
        <dbReference type="Proteomes" id="UP000190852"/>
    </source>
</evidence>
<protein>
    <submittedName>
        <fullName evidence="2">Uncharacterized protein</fullName>
    </submittedName>
</protein>
<dbReference type="Proteomes" id="UP000190852">
    <property type="component" value="Unassembled WGS sequence"/>
</dbReference>
<keyword evidence="3" id="KW-1185">Reference proteome</keyword>
<accession>A0A1T5BI13</accession>
<evidence type="ECO:0000313" key="2">
    <source>
        <dbReference type="EMBL" id="SKB46898.1"/>
    </source>
</evidence>
<reference evidence="3" key="1">
    <citation type="submission" date="2017-02" db="EMBL/GenBank/DDBJ databases">
        <authorList>
            <person name="Varghese N."/>
            <person name="Submissions S."/>
        </authorList>
    </citation>
    <scope>NUCLEOTIDE SEQUENCE [LARGE SCALE GENOMIC DNA]</scope>
    <source>
        <strain evidence="3">DSM 24967</strain>
    </source>
</reference>
<gene>
    <name evidence="2" type="ORF">SAMN05660349_01302</name>
</gene>
<name>A0A1T5BI13_9BACT</name>
<dbReference type="EMBL" id="FUYQ01000007">
    <property type="protein sequence ID" value="SKB46898.1"/>
    <property type="molecule type" value="Genomic_DNA"/>
</dbReference>
<keyword evidence="1" id="KW-0175">Coiled coil</keyword>
<evidence type="ECO:0000256" key="1">
    <source>
        <dbReference type="SAM" id="Coils"/>
    </source>
</evidence>
<organism evidence="2 3">
    <name type="scientific">Parabacteroides chartae</name>
    <dbReference type="NCBI Taxonomy" id="1037355"/>
    <lineage>
        <taxon>Bacteria</taxon>
        <taxon>Pseudomonadati</taxon>
        <taxon>Bacteroidota</taxon>
        <taxon>Bacteroidia</taxon>
        <taxon>Bacteroidales</taxon>
        <taxon>Tannerellaceae</taxon>
        <taxon>Parabacteroides</taxon>
    </lineage>
</organism>
<proteinExistence type="predicted"/>
<dbReference type="AlphaFoldDB" id="A0A1T5BI13"/>
<dbReference type="RefSeq" id="WP_079682917.1">
    <property type="nucleotide sequence ID" value="NZ_FUYQ01000007.1"/>
</dbReference>
<sequence length="97" mass="11241">MTEEQVKLIAVFESKVRQLMSLCDEQREELDRLRALLELKESELQQEILRSEELAIKCNNLLTARVVSVKEGEIKSAKTRLSRLVREVDKCIALLNE</sequence>